<protein>
    <submittedName>
        <fullName evidence="2">Uncharacterized protein</fullName>
    </submittedName>
</protein>
<feature type="transmembrane region" description="Helical" evidence="1">
    <location>
        <begin position="212"/>
        <end position="228"/>
    </location>
</feature>
<organism evidence="2 3">
    <name type="scientific">Klebsormidium nitens</name>
    <name type="common">Green alga</name>
    <name type="synonym">Ulothrix nitens</name>
    <dbReference type="NCBI Taxonomy" id="105231"/>
    <lineage>
        <taxon>Eukaryota</taxon>
        <taxon>Viridiplantae</taxon>
        <taxon>Streptophyta</taxon>
        <taxon>Klebsormidiophyceae</taxon>
        <taxon>Klebsormidiales</taxon>
        <taxon>Klebsormidiaceae</taxon>
        <taxon>Klebsormidium</taxon>
    </lineage>
</organism>
<sequence length="290" mass="31587">MASIAQLQGRLSTPCCGPVTRNTASHGTESAACPVGFVGLRRQAHSVTRSLRWHSNGPASRRDSRPSLTVRAADATFGGSAEGAGGPPPVFPRIKVRDPYKRLGIDADATAEEVQEARNYLYKQYETHEPSREAIEWAYDKIIAQNLKSRKKRGMNLKAGLAKKEDPLIPTPQFVKDFFNSIKTPATDVILKRLALYVGFAAWSVLQSSEQGPAFQLFVALATTVYFLKEKTQKWPRSIGLSLAALLGGWFVGSVVPVALAAFIPPTLGPELIAALFAYAFLWAAVVFLN</sequence>
<evidence type="ECO:0000313" key="3">
    <source>
        <dbReference type="Proteomes" id="UP000054558"/>
    </source>
</evidence>
<dbReference type="InterPro" id="IPR021788">
    <property type="entry name" value="CPP1-like"/>
</dbReference>
<keyword evidence="1" id="KW-1133">Transmembrane helix</keyword>
<dbReference type="Proteomes" id="UP000054558">
    <property type="component" value="Unassembled WGS sequence"/>
</dbReference>
<gene>
    <name evidence="2" type="ORF">KFL_004850010</name>
</gene>
<proteinExistence type="predicted"/>
<dbReference type="PANTHER" id="PTHR33372:SF2">
    <property type="entry name" value="PROTEIN CHAPERONE-LIKE PROTEIN OF POR1, CHLOROPLASTIC"/>
    <property type="match status" value="1"/>
</dbReference>
<keyword evidence="1" id="KW-0812">Transmembrane</keyword>
<dbReference type="Pfam" id="PF11833">
    <property type="entry name" value="CPP1-like"/>
    <property type="match status" value="1"/>
</dbReference>
<dbReference type="STRING" id="105231.A0A1Y1IIW6"/>
<feature type="transmembrane region" description="Helical" evidence="1">
    <location>
        <begin position="189"/>
        <end position="206"/>
    </location>
</feature>
<evidence type="ECO:0000256" key="1">
    <source>
        <dbReference type="SAM" id="Phobius"/>
    </source>
</evidence>
<dbReference type="OrthoDB" id="2014563at2759"/>
<feature type="transmembrane region" description="Helical" evidence="1">
    <location>
        <begin position="270"/>
        <end position="289"/>
    </location>
</feature>
<dbReference type="EMBL" id="DF237434">
    <property type="protein sequence ID" value="GAQ89071.1"/>
    <property type="molecule type" value="Genomic_DNA"/>
</dbReference>
<accession>A0A1Y1IIW6</accession>
<evidence type="ECO:0000313" key="2">
    <source>
        <dbReference type="EMBL" id="GAQ89071.1"/>
    </source>
</evidence>
<name>A0A1Y1IIW6_KLENI</name>
<dbReference type="GO" id="GO:0031969">
    <property type="term" value="C:chloroplast membrane"/>
    <property type="evidence" value="ECO:0000318"/>
    <property type="project" value="GO_Central"/>
</dbReference>
<feature type="transmembrane region" description="Helical" evidence="1">
    <location>
        <begin position="240"/>
        <end position="264"/>
    </location>
</feature>
<reference evidence="2 3" key="1">
    <citation type="journal article" date="2014" name="Nat. Commun.">
        <title>Klebsormidium flaccidum genome reveals primary factors for plant terrestrial adaptation.</title>
        <authorList>
            <person name="Hori K."/>
            <person name="Maruyama F."/>
            <person name="Fujisawa T."/>
            <person name="Togashi T."/>
            <person name="Yamamoto N."/>
            <person name="Seo M."/>
            <person name="Sato S."/>
            <person name="Yamada T."/>
            <person name="Mori H."/>
            <person name="Tajima N."/>
            <person name="Moriyama T."/>
            <person name="Ikeuchi M."/>
            <person name="Watanabe M."/>
            <person name="Wada H."/>
            <person name="Kobayashi K."/>
            <person name="Saito M."/>
            <person name="Masuda T."/>
            <person name="Sasaki-Sekimoto Y."/>
            <person name="Mashiguchi K."/>
            <person name="Awai K."/>
            <person name="Shimojima M."/>
            <person name="Masuda S."/>
            <person name="Iwai M."/>
            <person name="Nobusawa T."/>
            <person name="Narise T."/>
            <person name="Kondo S."/>
            <person name="Saito H."/>
            <person name="Sato R."/>
            <person name="Murakawa M."/>
            <person name="Ihara Y."/>
            <person name="Oshima-Yamada Y."/>
            <person name="Ohtaka K."/>
            <person name="Satoh M."/>
            <person name="Sonobe K."/>
            <person name="Ishii M."/>
            <person name="Ohtani R."/>
            <person name="Kanamori-Sato M."/>
            <person name="Honoki R."/>
            <person name="Miyazaki D."/>
            <person name="Mochizuki H."/>
            <person name="Umetsu J."/>
            <person name="Higashi K."/>
            <person name="Shibata D."/>
            <person name="Kamiya Y."/>
            <person name="Sato N."/>
            <person name="Nakamura Y."/>
            <person name="Tabata S."/>
            <person name="Ida S."/>
            <person name="Kurokawa K."/>
            <person name="Ohta H."/>
        </authorList>
    </citation>
    <scope>NUCLEOTIDE SEQUENCE [LARGE SCALE GENOMIC DNA]</scope>
    <source>
        <strain evidence="2 3">NIES-2285</strain>
    </source>
</reference>
<keyword evidence="1" id="KW-0472">Membrane</keyword>
<dbReference type="PANTHER" id="PTHR33372">
    <property type="match status" value="1"/>
</dbReference>
<dbReference type="AlphaFoldDB" id="A0A1Y1IIW6"/>
<dbReference type="OMA" id="PMDTIFR"/>
<keyword evidence="3" id="KW-1185">Reference proteome</keyword>